<evidence type="ECO:0000313" key="2">
    <source>
        <dbReference type="EMBL" id="TDQ49826.1"/>
    </source>
</evidence>
<feature type="transmembrane region" description="Helical" evidence="1">
    <location>
        <begin position="13"/>
        <end position="30"/>
    </location>
</feature>
<keyword evidence="1" id="KW-0472">Membrane</keyword>
<reference evidence="2 3" key="1">
    <citation type="submission" date="2019-03" db="EMBL/GenBank/DDBJ databases">
        <title>Genomic Encyclopedia of Type Strains, Phase IV (KMG-IV): sequencing the most valuable type-strain genomes for metagenomic binning, comparative biology and taxonomic classification.</title>
        <authorList>
            <person name="Goeker M."/>
        </authorList>
    </citation>
    <scope>NUCLEOTIDE SEQUENCE [LARGE SCALE GENOMIC DNA]</scope>
    <source>
        <strain evidence="2 3">DSM 103792</strain>
    </source>
</reference>
<accession>A0A4R6UU78</accession>
<comment type="caution">
    <text evidence="2">The sequence shown here is derived from an EMBL/GenBank/DDBJ whole genome shotgun (WGS) entry which is preliminary data.</text>
</comment>
<dbReference type="AlphaFoldDB" id="A0A4R6UU78"/>
<keyword evidence="1" id="KW-0812">Transmembrane</keyword>
<feature type="transmembrane region" description="Helical" evidence="1">
    <location>
        <begin position="119"/>
        <end position="138"/>
    </location>
</feature>
<evidence type="ECO:0008006" key="4">
    <source>
        <dbReference type="Google" id="ProtNLM"/>
    </source>
</evidence>
<evidence type="ECO:0000313" key="3">
    <source>
        <dbReference type="Proteomes" id="UP000295375"/>
    </source>
</evidence>
<keyword evidence="1" id="KW-1133">Transmembrane helix</keyword>
<evidence type="ECO:0000256" key="1">
    <source>
        <dbReference type="SAM" id="Phobius"/>
    </source>
</evidence>
<organism evidence="2 3">
    <name type="scientific">Permianibacter aggregans</name>
    <dbReference type="NCBI Taxonomy" id="1510150"/>
    <lineage>
        <taxon>Bacteria</taxon>
        <taxon>Pseudomonadati</taxon>
        <taxon>Pseudomonadota</taxon>
        <taxon>Gammaproteobacteria</taxon>
        <taxon>Pseudomonadales</taxon>
        <taxon>Pseudomonadaceae</taxon>
        <taxon>Permianibacter</taxon>
    </lineage>
</organism>
<proteinExistence type="predicted"/>
<keyword evidence="3" id="KW-1185">Reference proteome</keyword>
<sequence length="152" mass="17559">MLSYQQWDQIADAYTPLLFILALIALALSTRKNGWRHALQEGLFLLSSLVFVYTLMFADQAWRFWPRFGLDYSTHTAVSLVLVSYLILAYRRMAWAIAASLVLYFMLMLYQQYHSFADIATTVLAVLPVLLLLHRFVFPVAANVRPHPENIM</sequence>
<dbReference type="RefSeq" id="WP_133588474.1">
    <property type="nucleotide sequence ID" value="NZ_CP037953.1"/>
</dbReference>
<dbReference type="Proteomes" id="UP000295375">
    <property type="component" value="Unassembled WGS sequence"/>
</dbReference>
<gene>
    <name evidence="2" type="ORF">EV696_103199</name>
</gene>
<dbReference type="OrthoDB" id="6215284at2"/>
<protein>
    <recommendedName>
        <fullName evidence="4">PAP2 superfamily protein</fullName>
    </recommendedName>
</protein>
<feature type="transmembrane region" description="Helical" evidence="1">
    <location>
        <begin position="42"/>
        <end position="62"/>
    </location>
</feature>
<name>A0A4R6UU78_9GAMM</name>
<dbReference type="EMBL" id="SNYM01000003">
    <property type="protein sequence ID" value="TDQ49826.1"/>
    <property type="molecule type" value="Genomic_DNA"/>
</dbReference>
<feature type="transmembrane region" description="Helical" evidence="1">
    <location>
        <begin position="95"/>
        <end position="113"/>
    </location>
</feature>
<feature type="transmembrane region" description="Helical" evidence="1">
    <location>
        <begin position="68"/>
        <end position="88"/>
    </location>
</feature>